<gene>
    <name evidence="14" type="ORF">DPMN_049479</name>
</gene>
<comment type="pathway">
    <text evidence="2">Protein modification; protein glycosylation.</text>
</comment>
<dbReference type="SUPFAM" id="SSF53448">
    <property type="entry name" value="Nucleotide-diphospho-sugar transferases"/>
    <property type="match status" value="1"/>
</dbReference>
<evidence type="ECO:0000313" key="14">
    <source>
        <dbReference type="EMBL" id="KAH3723685.1"/>
    </source>
</evidence>
<comment type="caution">
    <text evidence="14">The sequence shown here is derived from an EMBL/GenBank/DDBJ whole genome shotgun (WGS) entry which is preliminary data.</text>
</comment>
<evidence type="ECO:0000256" key="4">
    <source>
        <dbReference type="ARBA" id="ARBA00022676"/>
    </source>
</evidence>
<organism evidence="14 15">
    <name type="scientific">Dreissena polymorpha</name>
    <name type="common">Zebra mussel</name>
    <name type="synonym">Mytilus polymorpha</name>
    <dbReference type="NCBI Taxonomy" id="45954"/>
    <lineage>
        <taxon>Eukaryota</taxon>
        <taxon>Metazoa</taxon>
        <taxon>Spiralia</taxon>
        <taxon>Lophotrochozoa</taxon>
        <taxon>Mollusca</taxon>
        <taxon>Bivalvia</taxon>
        <taxon>Autobranchia</taxon>
        <taxon>Heteroconchia</taxon>
        <taxon>Euheterodonta</taxon>
        <taxon>Imparidentia</taxon>
        <taxon>Neoheterodontei</taxon>
        <taxon>Myida</taxon>
        <taxon>Dreissenoidea</taxon>
        <taxon>Dreissenidae</taxon>
        <taxon>Dreissena</taxon>
    </lineage>
</organism>
<evidence type="ECO:0000259" key="13">
    <source>
        <dbReference type="Pfam" id="PF13733"/>
    </source>
</evidence>
<feature type="compositionally biased region" description="Low complexity" evidence="11">
    <location>
        <begin position="36"/>
        <end position="66"/>
    </location>
</feature>
<dbReference type="GO" id="GO:0016020">
    <property type="term" value="C:membrane"/>
    <property type="evidence" value="ECO:0007669"/>
    <property type="project" value="UniProtKB-SubCell"/>
</dbReference>
<name>A0A9D4HM85_DREPO</name>
<sequence>MALRYQITTKATRKRDAYILVNFLSPYTAAQTPSQPTTEVRTTTDNTTLTTNTPTTTKTTALPPDTATNAHSSTLFTITDKVRPPQNVTFHIFIIEQSLNGAFNRAKLFNVGFNESRLISNFSCYIFHDVDMLPMSPDNHYHCGDSPIHMAVAVEKFGFKLPYNDYAGGVLAMTGEQFQRINGFPNLYYGWGGEDDDIVLRIRSAGFQLIRPSIVVGKYKSLDHKQAEESPGRLNLLENASSRIATDGINSLNYTLLSRTIEGTKVHIIADVGST</sequence>
<keyword evidence="10" id="KW-0325">Glycoprotein</keyword>
<dbReference type="InterPro" id="IPR027995">
    <property type="entry name" value="Galactosyl_T_N"/>
</dbReference>
<evidence type="ECO:0000256" key="10">
    <source>
        <dbReference type="ARBA" id="ARBA00023180"/>
    </source>
</evidence>
<evidence type="ECO:0000313" key="15">
    <source>
        <dbReference type="Proteomes" id="UP000828390"/>
    </source>
</evidence>
<keyword evidence="9" id="KW-0472">Membrane</keyword>
<dbReference type="Gene3D" id="3.90.550.10">
    <property type="entry name" value="Spore Coat Polysaccharide Biosynthesis Protein SpsA, Chain A"/>
    <property type="match status" value="1"/>
</dbReference>
<dbReference type="InterPro" id="IPR029044">
    <property type="entry name" value="Nucleotide-diphossugar_trans"/>
</dbReference>
<reference evidence="14" key="2">
    <citation type="submission" date="2020-11" db="EMBL/GenBank/DDBJ databases">
        <authorList>
            <person name="McCartney M.A."/>
            <person name="Auch B."/>
            <person name="Kono T."/>
            <person name="Mallez S."/>
            <person name="Becker A."/>
            <person name="Gohl D.M."/>
            <person name="Silverstein K.A.T."/>
            <person name="Koren S."/>
            <person name="Bechman K.B."/>
            <person name="Herman A."/>
            <person name="Abrahante J.E."/>
            <person name="Garbe J."/>
        </authorList>
    </citation>
    <scope>NUCLEOTIDE SEQUENCE</scope>
    <source>
        <strain evidence="14">Duluth1</strain>
        <tissue evidence="14">Whole animal</tissue>
    </source>
</reference>
<keyword evidence="7" id="KW-0735">Signal-anchor</keyword>
<comment type="similarity">
    <text evidence="3">Belongs to the glycosyltransferase 7 family.</text>
</comment>
<dbReference type="GO" id="GO:0005975">
    <property type="term" value="P:carbohydrate metabolic process"/>
    <property type="evidence" value="ECO:0007669"/>
    <property type="project" value="InterPro"/>
</dbReference>
<dbReference type="GO" id="GO:0008378">
    <property type="term" value="F:galactosyltransferase activity"/>
    <property type="evidence" value="ECO:0007669"/>
    <property type="project" value="TreeGrafter"/>
</dbReference>
<dbReference type="InterPro" id="IPR003859">
    <property type="entry name" value="Galactosyl_T"/>
</dbReference>
<accession>A0A9D4HM85</accession>
<evidence type="ECO:0000256" key="11">
    <source>
        <dbReference type="SAM" id="MobiDB-lite"/>
    </source>
</evidence>
<evidence type="ECO:0000256" key="1">
    <source>
        <dbReference type="ARBA" id="ARBA00004606"/>
    </source>
</evidence>
<comment type="subcellular location">
    <subcellularLocation>
        <location evidence="1">Membrane</location>
        <topology evidence="1">Single-pass type II membrane protein</topology>
    </subcellularLocation>
</comment>
<keyword evidence="6" id="KW-0812">Transmembrane</keyword>
<dbReference type="PRINTS" id="PR02050">
    <property type="entry name" value="B14GALTRFASE"/>
</dbReference>
<dbReference type="PANTHER" id="PTHR19300:SF57">
    <property type="entry name" value="BETA-1,4-N-ACETYLGALACTOSAMINYLTRANSFERASE"/>
    <property type="match status" value="1"/>
</dbReference>
<evidence type="ECO:0000256" key="5">
    <source>
        <dbReference type="ARBA" id="ARBA00022679"/>
    </source>
</evidence>
<keyword evidence="15" id="KW-1185">Reference proteome</keyword>
<reference evidence="14" key="1">
    <citation type="journal article" date="2019" name="bioRxiv">
        <title>The Genome of the Zebra Mussel, Dreissena polymorpha: A Resource for Invasive Species Research.</title>
        <authorList>
            <person name="McCartney M.A."/>
            <person name="Auch B."/>
            <person name="Kono T."/>
            <person name="Mallez S."/>
            <person name="Zhang Y."/>
            <person name="Obille A."/>
            <person name="Becker A."/>
            <person name="Abrahante J.E."/>
            <person name="Garbe J."/>
            <person name="Badalamenti J.P."/>
            <person name="Herman A."/>
            <person name="Mangelson H."/>
            <person name="Liachko I."/>
            <person name="Sullivan S."/>
            <person name="Sone E.D."/>
            <person name="Koren S."/>
            <person name="Silverstein K.A.T."/>
            <person name="Beckman K.B."/>
            <person name="Gohl D.M."/>
        </authorList>
    </citation>
    <scope>NUCLEOTIDE SEQUENCE</scope>
    <source>
        <strain evidence="14">Duluth1</strain>
        <tissue evidence="14">Whole animal</tissue>
    </source>
</reference>
<protein>
    <recommendedName>
        <fullName evidence="16">Beta-1,4-galactosyltransferase</fullName>
    </recommendedName>
</protein>
<evidence type="ECO:0000256" key="2">
    <source>
        <dbReference type="ARBA" id="ARBA00004922"/>
    </source>
</evidence>
<proteinExistence type="inferred from homology"/>
<evidence type="ECO:0000256" key="7">
    <source>
        <dbReference type="ARBA" id="ARBA00022968"/>
    </source>
</evidence>
<dbReference type="Pfam" id="PF02709">
    <property type="entry name" value="Glyco_transf_7C"/>
    <property type="match status" value="1"/>
</dbReference>
<feature type="domain" description="Galactosyltransferase C-terminal" evidence="12">
    <location>
        <begin position="149"/>
        <end position="225"/>
    </location>
</feature>
<evidence type="ECO:0000259" key="12">
    <source>
        <dbReference type="Pfam" id="PF02709"/>
    </source>
</evidence>
<dbReference type="GO" id="GO:0005794">
    <property type="term" value="C:Golgi apparatus"/>
    <property type="evidence" value="ECO:0007669"/>
    <property type="project" value="TreeGrafter"/>
</dbReference>
<dbReference type="Pfam" id="PF13733">
    <property type="entry name" value="Glyco_transf_7N"/>
    <property type="match status" value="1"/>
</dbReference>
<dbReference type="InterPro" id="IPR027791">
    <property type="entry name" value="Galactosyl_T_C"/>
</dbReference>
<dbReference type="PANTHER" id="PTHR19300">
    <property type="entry name" value="BETA-1,4-GALACTOSYLTRANSFERASE"/>
    <property type="match status" value="1"/>
</dbReference>
<keyword evidence="8" id="KW-1133">Transmembrane helix</keyword>
<dbReference type="AlphaFoldDB" id="A0A9D4HM85"/>
<feature type="region of interest" description="Disordered" evidence="11">
    <location>
        <begin position="30"/>
        <end position="66"/>
    </location>
</feature>
<keyword evidence="4" id="KW-0328">Glycosyltransferase</keyword>
<evidence type="ECO:0000256" key="9">
    <source>
        <dbReference type="ARBA" id="ARBA00023136"/>
    </source>
</evidence>
<evidence type="ECO:0000256" key="8">
    <source>
        <dbReference type="ARBA" id="ARBA00022989"/>
    </source>
</evidence>
<evidence type="ECO:0008006" key="16">
    <source>
        <dbReference type="Google" id="ProtNLM"/>
    </source>
</evidence>
<keyword evidence="5" id="KW-0808">Transferase</keyword>
<feature type="domain" description="Galactosyltransferase N-terminal" evidence="13">
    <location>
        <begin position="58"/>
        <end position="143"/>
    </location>
</feature>
<dbReference type="EMBL" id="JAIWYP010000012">
    <property type="protein sequence ID" value="KAH3723685.1"/>
    <property type="molecule type" value="Genomic_DNA"/>
</dbReference>
<evidence type="ECO:0000256" key="6">
    <source>
        <dbReference type="ARBA" id="ARBA00022692"/>
    </source>
</evidence>
<dbReference type="Proteomes" id="UP000828390">
    <property type="component" value="Unassembled WGS sequence"/>
</dbReference>
<evidence type="ECO:0000256" key="3">
    <source>
        <dbReference type="ARBA" id="ARBA00005735"/>
    </source>
</evidence>